<reference evidence="2" key="1">
    <citation type="journal article" date="2020" name="New Phytol.">
        <title>Comparative genomics reveals dynamic genome evolution in host specialist ectomycorrhizal fungi.</title>
        <authorList>
            <person name="Lofgren L.A."/>
            <person name="Nguyen N.H."/>
            <person name="Vilgalys R."/>
            <person name="Ruytinx J."/>
            <person name="Liao H.L."/>
            <person name="Branco S."/>
            <person name="Kuo A."/>
            <person name="LaButti K."/>
            <person name="Lipzen A."/>
            <person name="Andreopoulos W."/>
            <person name="Pangilinan J."/>
            <person name="Riley R."/>
            <person name="Hundley H."/>
            <person name="Na H."/>
            <person name="Barry K."/>
            <person name="Grigoriev I.V."/>
            <person name="Stajich J.E."/>
            <person name="Kennedy P.G."/>
        </authorList>
    </citation>
    <scope>NUCLEOTIDE SEQUENCE</scope>
    <source>
        <strain evidence="2">S12</strain>
    </source>
</reference>
<feature type="compositionally biased region" description="Low complexity" evidence="1">
    <location>
        <begin position="112"/>
        <end position="133"/>
    </location>
</feature>
<dbReference type="AlphaFoldDB" id="A0A9P7ADB2"/>
<feature type="compositionally biased region" description="Low complexity" evidence="1">
    <location>
        <begin position="18"/>
        <end position="61"/>
    </location>
</feature>
<organism evidence="2 3">
    <name type="scientific">Suillus plorans</name>
    <dbReference type="NCBI Taxonomy" id="116603"/>
    <lineage>
        <taxon>Eukaryota</taxon>
        <taxon>Fungi</taxon>
        <taxon>Dikarya</taxon>
        <taxon>Basidiomycota</taxon>
        <taxon>Agaricomycotina</taxon>
        <taxon>Agaricomycetes</taxon>
        <taxon>Agaricomycetidae</taxon>
        <taxon>Boletales</taxon>
        <taxon>Suillineae</taxon>
        <taxon>Suillaceae</taxon>
        <taxon>Suillus</taxon>
    </lineage>
</organism>
<dbReference type="EMBL" id="JABBWE010000099">
    <property type="protein sequence ID" value="KAG1786039.1"/>
    <property type="molecule type" value="Genomic_DNA"/>
</dbReference>
<dbReference type="GeneID" id="64598157"/>
<keyword evidence="3" id="KW-1185">Reference proteome</keyword>
<comment type="caution">
    <text evidence="2">The sequence shown here is derived from an EMBL/GenBank/DDBJ whole genome shotgun (WGS) entry which is preliminary data.</text>
</comment>
<feature type="region of interest" description="Disordered" evidence="1">
    <location>
        <begin position="1"/>
        <end position="160"/>
    </location>
</feature>
<evidence type="ECO:0000256" key="1">
    <source>
        <dbReference type="SAM" id="MobiDB-lite"/>
    </source>
</evidence>
<accession>A0A9P7ADB2</accession>
<dbReference type="RefSeq" id="XP_041153518.1">
    <property type="nucleotide sequence ID" value="XM_041304393.1"/>
</dbReference>
<sequence length="160" mass="15506">MLDTTTPEGALPASGDQSASSPAAASPSTTPATTTSSAPSPSETHGSTTAGPTSTGTPAGSDLDAHGTSANTAGSPPSGNTAAPADSEMPLAQSDSSTFDTPIPQDMTAGFSSPVMDSSVSDSFGDVSGSMSDAFDSLDNTPDNDTEEGEPVAMDAQSGV</sequence>
<feature type="compositionally biased region" description="Polar residues" evidence="1">
    <location>
        <begin position="68"/>
        <end position="81"/>
    </location>
</feature>
<name>A0A9P7ADB2_9AGAM</name>
<gene>
    <name evidence="2" type="ORF">HD556DRAFT_1417935</name>
</gene>
<dbReference type="OrthoDB" id="2693030at2759"/>
<protein>
    <submittedName>
        <fullName evidence="2">Uncharacterized protein</fullName>
    </submittedName>
</protein>
<proteinExistence type="predicted"/>
<dbReference type="Proteomes" id="UP000719766">
    <property type="component" value="Unassembled WGS sequence"/>
</dbReference>
<evidence type="ECO:0000313" key="2">
    <source>
        <dbReference type="EMBL" id="KAG1786039.1"/>
    </source>
</evidence>
<evidence type="ECO:0000313" key="3">
    <source>
        <dbReference type="Proteomes" id="UP000719766"/>
    </source>
</evidence>